<feature type="region of interest" description="Disordered" evidence="1">
    <location>
        <begin position="1"/>
        <end position="28"/>
    </location>
</feature>
<sequence>MLSPSQNSLLPSFYSPGIPHPRTNKKNQTKWRITRVGRRGDVDVQSSPPRPIRAWAECELPPLSPLSALPKPLRLLSTSAGRALTKNVRFVEHP</sequence>
<feature type="non-terminal residue" evidence="2">
    <location>
        <position position="1"/>
    </location>
</feature>
<dbReference type="AlphaFoldDB" id="A0AAD8Z7J2"/>
<dbReference type="EMBL" id="JAROKS010000017">
    <property type="protein sequence ID" value="KAK1794322.1"/>
    <property type="molecule type" value="Genomic_DNA"/>
</dbReference>
<evidence type="ECO:0000313" key="3">
    <source>
        <dbReference type="Proteomes" id="UP001239994"/>
    </source>
</evidence>
<accession>A0AAD8Z7J2</accession>
<evidence type="ECO:0000256" key="1">
    <source>
        <dbReference type="SAM" id="MobiDB-lite"/>
    </source>
</evidence>
<name>A0AAD8Z7J2_9TELE</name>
<feature type="compositionally biased region" description="Polar residues" evidence="1">
    <location>
        <begin position="1"/>
        <end position="10"/>
    </location>
</feature>
<keyword evidence="3" id="KW-1185">Reference proteome</keyword>
<organism evidence="2 3">
    <name type="scientific">Electrophorus voltai</name>
    <dbReference type="NCBI Taxonomy" id="2609070"/>
    <lineage>
        <taxon>Eukaryota</taxon>
        <taxon>Metazoa</taxon>
        <taxon>Chordata</taxon>
        <taxon>Craniata</taxon>
        <taxon>Vertebrata</taxon>
        <taxon>Euteleostomi</taxon>
        <taxon>Actinopterygii</taxon>
        <taxon>Neopterygii</taxon>
        <taxon>Teleostei</taxon>
        <taxon>Ostariophysi</taxon>
        <taxon>Gymnotiformes</taxon>
        <taxon>Gymnotoidei</taxon>
        <taxon>Gymnotidae</taxon>
        <taxon>Electrophorus</taxon>
    </lineage>
</organism>
<protein>
    <submittedName>
        <fullName evidence="2">Uncharacterized protein</fullName>
    </submittedName>
</protein>
<reference evidence="2" key="1">
    <citation type="submission" date="2023-03" db="EMBL/GenBank/DDBJ databases">
        <title>Electrophorus voltai genome.</title>
        <authorList>
            <person name="Bian C."/>
        </authorList>
    </citation>
    <scope>NUCLEOTIDE SEQUENCE</scope>
    <source>
        <strain evidence="2">CB-2022</strain>
        <tissue evidence="2">Muscle</tissue>
    </source>
</reference>
<proteinExistence type="predicted"/>
<dbReference type="Proteomes" id="UP001239994">
    <property type="component" value="Unassembled WGS sequence"/>
</dbReference>
<comment type="caution">
    <text evidence="2">The sequence shown here is derived from an EMBL/GenBank/DDBJ whole genome shotgun (WGS) entry which is preliminary data.</text>
</comment>
<gene>
    <name evidence="2" type="ORF">P4O66_011202</name>
</gene>
<evidence type="ECO:0000313" key="2">
    <source>
        <dbReference type="EMBL" id="KAK1794322.1"/>
    </source>
</evidence>